<dbReference type="SUPFAM" id="SSF53850">
    <property type="entry name" value="Periplasmic binding protein-like II"/>
    <property type="match status" value="1"/>
</dbReference>
<dbReference type="Gene3D" id="3.40.190.10">
    <property type="entry name" value="Periplasmic binding protein-like II"/>
    <property type="match status" value="1"/>
</dbReference>
<keyword evidence="7" id="KW-1185">Reference proteome</keyword>
<evidence type="ECO:0000256" key="1">
    <source>
        <dbReference type="ARBA" id="ARBA00005695"/>
    </source>
</evidence>
<dbReference type="Gene3D" id="3.10.105.10">
    <property type="entry name" value="Dipeptide-binding Protein, Domain 3"/>
    <property type="match status" value="1"/>
</dbReference>
<accession>A0ABQ2GF93</accession>
<evidence type="ECO:0000256" key="2">
    <source>
        <dbReference type="ARBA" id="ARBA00022448"/>
    </source>
</evidence>
<proteinExistence type="inferred from homology"/>
<dbReference type="Pfam" id="PF00496">
    <property type="entry name" value="SBP_bac_5"/>
    <property type="match status" value="1"/>
</dbReference>
<sequence>MKQLTSRLSRTLTTALSLALVAAPLAHAQTVQKGGTLKAVWSQEPASLDPHASSAYSSFQVLENVLETLVAIDPQGNLIPALATSWKNSDAGKTWTFTLRSGVKFSNGRVMTADDVVYSLKRLMDPKTASGNAYHLSGVTSITAPNKSTVVLKLKEARTNILGDLTSKSTGIFAKEGVANKTVATAPIGTGPFKITSYQPGVGVKLSKNPLYWQKGLPYLDAIDIRVVPDEGVRRSSLVSGDVDWVMAVPPQDIPTLKKNDKLVIDSVPAFSYWYIGLNLNRKPFDQKAVRQAISQGINRDQIVQGAVFGQAVTTQSPIPSNSAFSQKYAPYTGGLEQAKALLAKAGVGQGFETSVMVTTQYPESVRIAQILQAQLAPLGIKVNIRTLEWAQWLDEQGKGNFDMFVLSWNAMVDPDEYFYAQQRTGQGFNFTGYSNPAADKLMDAARVSTNIAERKKLYAQINKIVVDDAPYIYLFNPSNVNAYSKNVKGYAARPDQAINFTKTWLSK</sequence>
<dbReference type="PANTHER" id="PTHR30290">
    <property type="entry name" value="PERIPLASMIC BINDING COMPONENT OF ABC TRANSPORTER"/>
    <property type="match status" value="1"/>
</dbReference>
<evidence type="ECO:0000313" key="7">
    <source>
        <dbReference type="Proteomes" id="UP000639973"/>
    </source>
</evidence>
<protein>
    <submittedName>
        <fullName evidence="6">ABC transporter substrate-binding protein</fullName>
    </submittedName>
</protein>
<comment type="caution">
    <text evidence="6">The sequence shown here is derived from an EMBL/GenBank/DDBJ whole genome shotgun (WGS) entry which is preliminary data.</text>
</comment>
<organism evidence="6 7">
    <name type="scientific">Deinococcus aerolatus</name>
    <dbReference type="NCBI Taxonomy" id="522487"/>
    <lineage>
        <taxon>Bacteria</taxon>
        <taxon>Thermotogati</taxon>
        <taxon>Deinococcota</taxon>
        <taxon>Deinococci</taxon>
        <taxon>Deinococcales</taxon>
        <taxon>Deinococcaceae</taxon>
        <taxon>Deinococcus</taxon>
    </lineage>
</organism>
<reference evidence="7" key="1">
    <citation type="journal article" date="2019" name="Int. J. Syst. Evol. Microbiol.">
        <title>The Global Catalogue of Microorganisms (GCM) 10K type strain sequencing project: providing services to taxonomists for standard genome sequencing and annotation.</title>
        <authorList>
            <consortium name="The Broad Institute Genomics Platform"/>
            <consortium name="The Broad Institute Genome Sequencing Center for Infectious Disease"/>
            <person name="Wu L."/>
            <person name="Ma J."/>
        </authorList>
    </citation>
    <scope>NUCLEOTIDE SEQUENCE [LARGE SCALE GENOMIC DNA]</scope>
    <source>
        <strain evidence="7">JCM 15442</strain>
    </source>
</reference>
<dbReference type="EMBL" id="BMOL01000028">
    <property type="protein sequence ID" value="GGL93630.1"/>
    <property type="molecule type" value="Genomic_DNA"/>
</dbReference>
<evidence type="ECO:0000313" key="6">
    <source>
        <dbReference type="EMBL" id="GGL93630.1"/>
    </source>
</evidence>
<keyword evidence="3 4" id="KW-0732">Signal</keyword>
<dbReference type="Proteomes" id="UP000639973">
    <property type="component" value="Unassembled WGS sequence"/>
</dbReference>
<dbReference type="Gene3D" id="3.90.76.10">
    <property type="entry name" value="Dipeptide-binding Protein, Domain 1"/>
    <property type="match status" value="1"/>
</dbReference>
<dbReference type="PANTHER" id="PTHR30290:SF9">
    <property type="entry name" value="OLIGOPEPTIDE-BINDING PROTEIN APPA"/>
    <property type="match status" value="1"/>
</dbReference>
<evidence type="ECO:0000256" key="3">
    <source>
        <dbReference type="ARBA" id="ARBA00022729"/>
    </source>
</evidence>
<dbReference type="PIRSF" id="PIRSF002741">
    <property type="entry name" value="MppA"/>
    <property type="match status" value="1"/>
</dbReference>
<feature type="domain" description="Solute-binding protein family 5" evidence="5">
    <location>
        <begin position="78"/>
        <end position="428"/>
    </location>
</feature>
<name>A0ABQ2GF93_9DEIO</name>
<dbReference type="InterPro" id="IPR039424">
    <property type="entry name" value="SBP_5"/>
</dbReference>
<comment type="similarity">
    <text evidence="1">Belongs to the bacterial solute-binding protein 5 family.</text>
</comment>
<feature type="chain" id="PRO_5047439584" evidence="4">
    <location>
        <begin position="29"/>
        <end position="508"/>
    </location>
</feature>
<evidence type="ECO:0000256" key="4">
    <source>
        <dbReference type="SAM" id="SignalP"/>
    </source>
</evidence>
<evidence type="ECO:0000259" key="5">
    <source>
        <dbReference type="Pfam" id="PF00496"/>
    </source>
</evidence>
<gene>
    <name evidence="6" type="ORF">GCM10010840_34500</name>
</gene>
<feature type="signal peptide" evidence="4">
    <location>
        <begin position="1"/>
        <end position="28"/>
    </location>
</feature>
<dbReference type="InterPro" id="IPR030678">
    <property type="entry name" value="Peptide/Ni-bd"/>
</dbReference>
<dbReference type="RefSeq" id="WP_188974180.1">
    <property type="nucleotide sequence ID" value="NZ_BMOL01000028.1"/>
</dbReference>
<keyword evidence="2" id="KW-0813">Transport</keyword>
<dbReference type="InterPro" id="IPR000914">
    <property type="entry name" value="SBP_5_dom"/>
</dbReference>